<dbReference type="PANTHER" id="PTHR47691">
    <property type="entry name" value="REGULATOR-RELATED"/>
    <property type="match status" value="1"/>
</dbReference>
<organism evidence="3 4">
    <name type="scientific">Geodermatophilus maliterrae</name>
    <dbReference type="NCBI Taxonomy" id="3162531"/>
    <lineage>
        <taxon>Bacteria</taxon>
        <taxon>Bacillati</taxon>
        <taxon>Actinomycetota</taxon>
        <taxon>Actinomycetes</taxon>
        <taxon>Geodermatophilales</taxon>
        <taxon>Geodermatophilaceae</taxon>
        <taxon>Geodermatophilus</taxon>
    </lineage>
</organism>
<dbReference type="Pfam" id="PF25872">
    <property type="entry name" value="HTH_77"/>
    <property type="match status" value="1"/>
</dbReference>
<gene>
    <name evidence="3" type="ORF">ABQ292_05490</name>
</gene>
<evidence type="ECO:0000313" key="4">
    <source>
        <dbReference type="Proteomes" id="UP001560045"/>
    </source>
</evidence>
<keyword evidence="4" id="KW-1185">Reference proteome</keyword>
<reference evidence="3 4" key="1">
    <citation type="submission" date="2024-06" db="EMBL/GenBank/DDBJ databases">
        <title>Draft genome sequence of Geodermatophilus badlandi, a novel member of the Geodermatophilaceae isolated from badland sedimentary rocks in the Red desert, Wyoming, USA.</title>
        <authorList>
            <person name="Ben Tekaya S."/>
            <person name="Nouioui I."/>
            <person name="Flores G.M."/>
            <person name="Shaal M.N."/>
            <person name="Bredoire F."/>
            <person name="Basile F."/>
            <person name="Van Diepen L."/>
            <person name="Ward N.L."/>
        </authorList>
    </citation>
    <scope>NUCLEOTIDE SEQUENCE [LARGE SCALE GENOMIC DNA]</scope>
    <source>
        <strain evidence="3 4">WL48A</strain>
    </source>
</reference>
<protein>
    <recommendedName>
        <fullName evidence="2">Winged helix-turn-helix domain-containing protein</fullName>
    </recommendedName>
</protein>
<comment type="caution">
    <text evidence="3">The sequence shown here is derived from an EMBL/GenBank/DDBJ whole genome shotgun (WGS) entry which is preliminary data.</text>
</comment>
<name>A0ABV3XB79_9ACTN</name>
<proteinExistence type="predicted"/>
<feature type="domain" description="Winged helix-turn-helix" evidence="2">
    <location>
        <begin position="3"/>
        <end position="68"/>
    </location>
</feature>
<dbReference type="EMBL" id="JBFNXQ010000010">
    <property type="protein sequence ID" value="MEX5717820.1"/>
    <property type="molecule type" value="Genomic_DNA"/>
</dbReference>
<sequence length="197" mass="21193">MFRGGWTLDAVQAVATGDGLDRATVVDVLGRLVDRSLVIADREPVDRDAGPRYHLLETIREYARQRLAESAEEDRIARAHGNHLTDLAERAEADLRGGGQARWLRRLALERDDIEAALAWCTEHAASEPDAGLRLDCAAAAAQSRTLFAEVSGGERPGRRGEAEGTRTPDPRPASADAPPPAGVMLTSPDARIAVLS</sequence>
<dbReference type="PANTHER" id="PTHR47691:SF3">
    <property type="entry name" value="HTH-TYPE TRANSCRIPTIONAL REGULATOR RV0890C-RELATED"/>
    <property type="match status" value="1"/>
</dbReference>
<dbReference type="InterPro" id="IPR058852">
    <property type="entry name" value="HTH_77"/>
</dbReference>
<evidence type="ECO:0000259" key="2">
    <source>
        <dbReference type="Pfam" id="PF25872"/>
    </source>
</evidence>
<feature type="region of interest" description="Disordered" evidence="1">
    <location>
        <begin position="150"/>
        <end position="190"/>
    </location>
</feature>
<dbReference type="Proteomes" id="UP001560045">
    <property type="component" value="Unassembled WGS sequence"/>
</dbReference>
<accession>A0ABV3XB79</accession>
<dbReference type="RefSeq" id="WP_369204056.1">
    <property type="nucleotide sequence ID" value="NZ_JBFNXQ010000010.1"/>
</dbReference>
<feature type="compositionally biased region" description="Basic and acidic residues" evidence="1">
    <location>
        <begin position="156"/>
        <end position="170"/>
    </location>
</feature>
<evidence type="ECO:0000313" key="3">
    <source>
        <dbReference type="EMBL" id="MEX5717820.1"/>
    </source>
</evidence>
<evidence type="ECO:0000256" key="1">
    <source>
        <dbReference type="SAM" id="MobiDB-lite"/>
    </source>
</evidence>